<gene>
    <name evidence="13" type="primary">LOC109129856</name>
</gene>
<evidence type="ECO:0000256" key="2">
    <source>
        <dbReference type="ARBA" id="ARBA00009592"/>
    </source>
</evidence>
<evidence type="ECO:0000256" key="8">
    <source>
        <dbReference type="ARBA" id="ARBA00023136"/>
    </source>
</evidence>
<keyword evidence="6" id="KW-0677">Repeat</keyword>
<comment type="similarity">
    <text evidence="2">Belongs to the RLP family.</text>
</comment>
<evidence type="ECO:0000313" key="13">
    <source>
        <dbReference type="RefSeq" id="XP_019094367.1"/>
    </source>
</evidence>
<evidence type="ECO:0000256" key="3">
    <source>
        <dbReference type="ARBA" id="ARBA00022475"/>
    </source>
</evidence>
<dbReference type="RefSeq" id="XP_019094367.1">
    <property type="nucleotide sequence ID" value="XM_019238822.1"/>
</dbReference>
<dbReference type="InterPro" id="IPR001611">
    <property type="entry name" value="Leu-rich_rpt"/>
</dbReference>
<keyword evidence="9" id="KW-0675">Receptor</keyword>
<dbReference type="PANTHER" id="PTHR27004">
    <property type="entry name" value="RECEPTOR-LIKE PROTEIN 12 ISOFORM X1"/>
    <property type="match status" value="1"/>
</dbReference>
<keyword evidence="8 11" id="KW-0472">Membrane</keyword>
<proteinExistence type="inferred from homology"/>
<keyword evidence="7 11" id="KW-1133">Transmembrane helix</keyword>
<feature type="transmembrane region" description="Helical" evidence="11">
    <location>
        <begin position="145"/>
        <end position="164"/>
    </location>
</feature>
<dbReference type="PRINTS" id="PR00019">
    <property type="entry name" value="LEURICHRPT"/>
</dbReference>
<dbReference type="PANTHER" id="PTHR27004:SF338">
    <property type="entry name" value="LEUCINE-RICH REPEAT-CONTAINING N-TERMINAL PLANT-TYPE DOMAIN-CONTAINING PROTEIN"/>
    <property type="match status" value="1"/>
</dbReference>
<organism evidence="12 13">
    <name type="scientific">Camelina sativa</name>
    <name type="common">False flax</name>
    <name type="synonym">Myagrum sativum</name>
    <dbReference type="NCBI Taxonomy" id="90675"/>
    <lineage>
        <taxon>Eukaryota</taxon>
        <taxon>Viridiplantae</taxon>
        <taxon>Streptophyta</taxon>
        <taxon>Embryophyta</taxon>
        <taxon>Tracheophyta</taxon>
        <taxon>Spermatophyta</taxon>
        <taxon>Magnoliopsida</taxon>
        <taxon>eudicotyledons</taxon>
        <taxon>Gunneridae</taxon>
        <taxon>Pentapetalae</taxon>
        <taxon>rosids</taxon>
        <taxon>malvids</taxon>
        <taxon>Brassicales</taxon>
        <taxon>Brassicaceae</taxon>
        <taxon>Camelineae</taxon>
        <taxon>Camelina</taxon>
    </lineage>
</organism>
<keyword evidence="4" id="KW-0433">Leucine-rich repeat</keyword>
<keyword evidence="3" id="KW-1003">Cell membrane</keyword>
<keyword evidence="10" id="KW-0325">Glycoprotein</keyword>
<keyword evidence="12" id="KW-1185">Reference proteome</keyword>
<evidence type="ECO:0000256" key="7">
    <source>
        <dbReference type="ARBA" id="ARBA00022989"/>
    </source>
</evidence>
<dbReference type="Gene3D" id="3.80.10.10">
    <property type="entry name" value="Ribonuclease Inhibitor"/>
    <property type="match status" value="1"/>
</dbReference>
<reference evidence="12" key="1">
    <citation type="journal article" date="2014" name="Nat. Commun.">
        <title>The emerging biofuel crop Camelina sativa retains a highly undifferentiated hexaploid genome structure.</title>
        <authorList>
            <person name="Kagale S."/>
            <person name="Koh C."/>
            <person name="Nixon J."/>
            <person name="Bollina V."/>
            <person name="Clarke W.E."/>
            <person name="Tuteja R."/>
            <person name="Spillane C."/>
            <person name="Robinson S.J."/>
            <person name="Links M.G."/>
            <person name="Clarke C."/>
            <person name="Higgins E.E."/>
            <person name="Huebert T."/>
            <person name="Sharpe A.G."/>
            <person name="Parkin I.A."/>
        </authorList>
    </citation>
    <scope>NUCLEOTIDE SEQUENCE [LARGE SCALE GENOMIC DNA]</scope>
    <source>
        <strain evidence="12">cv. DH55</strain>
    </source>
</reference>
<accession>A0ABM1R5S9</accession>
<dbReference type="PROSITE" id="PS51450">
    <property type="entry name" value="LRR"/>
    <property type="match status" value="1"/>
</dbReference>
<sequence>MDFLKMLTPYTAIDFSGNKLGGQIPESIGLLKSLVALNLSNNDFAGQIPSSMAKLTELESLDLSRNQLSGNIPQELTNLSFLAILDVSYNKLTGQIPQGRQFNTFTESSFEGNINLCGPPLQKSCSGAAPDLNSKAATIDYGPTLILMMLFALGIGHDVIAAYIPTLFI</sequence>
<dbReference type="InterPro" id="IPR032675">
    <property type="entry name" value="LRR_dom_sf"/>
</dbReference>
<evidence type="ECO:0000256" key="9">
    <source>
        <dbReference type="ARBA" id="ARBA00023170"/>
    </source>
</evidence>
<evidence type="ECO:0000313" key="12">
    <source>
        <dbReference type="Proteomes" id="UP000694864"/>
    </source>
</evidence>
<evidence type="ECO:0000256" key="5">
    <source>
        <dbReference type="ARBA" id="ARBA00022692"/>
    </source>
</evidence>
<evidence type="ECO:0000256" key="6">
    <source>
        <dbReference type="ARBA" id="ARBA00022737"/>
    </source>
</evidence>
<comment type="subcellular location">
    <subcellularLocation>
        <location evidence="1">Cell membrane</location>
        <topology evidence="1">Single-pass type I membrane protein</topology>
    </subcellularLocation>
</comment>
<dbReference type="Pfam" id="PF00560">
    <property type="entry name" value="LRR_1"/>
    <property type="match status" value="4"/>
</dbReference>
<keyword evidence="5 11" id="KW-0812">Transmembrane</keyword>
<evidence type="ECO:0000256" key="4">
    <source>
        <dbReference type="ARBA" id="ARBA00022614"/>
    </source>
</evidence>
<evidence type="ECO:0000256" key="10">
    <source>
        <dbReference type="ARBA" id="ARBA00023180"/>
    </source>
</evidence>
<name>A0ABM1R5S9_CAMSA</name>
<evidence type="ECO:0000256" key="11">
    <source>
        <dbReference type="SAM" id="Phobius"/>
    </source>
</evidence>
<evidence type="ECO:0000256" key="1">
    <source>
        <dbReference type="ARBA" id="ARBA00004251"/>
    </source>
</evidence>
<protein>
    <submittedName>
        <fullName evidence="13">Receptor like protein 30-like</fullName>
    </submittedName>
</protein>
<reference evidence="13" key="2">
    <citation type="submission" date="2025-08" db="UniProtKB">
        <authorList>
            <consortium name="RefSeq"/>
        </authorList>
    </citation>
    <scope>IDENTIFICATION</scope>
    <source>
        <tissue evidence="13">Leaf</tissue>
    </source>
</reference>
<dbReference type="GeneID" id="109129856"/>
<dbReference type="Proteomes" id="UP000694864">
    <property type="component" value="Chromosome 17"/>
</dbReference>
<dbReference type="SUPFAM" id="SSF52058">
    <property type="entry name" value="L domain-like"/>
    <property type="match status" value="1"/>
</dbReference>